<evidence type="ECO:0000313" key="2">
    <source>
        <dbReference type="EMBL" id="PSB56606.1"/>
    </source>
</evidence>
<gene>
    <name evidence="2" type="ORF">C7B77_11285</name>
</gene>
<keyword evidence="3" id="KW-1185">Reference proteome</keyword>
<keyword evidence="1" id="KW-0812">Transmembrane</keyword>
<proteinExistence type="predicted"/>
<comment type="caution">
    <text evidence="2">The sequence shown here is derived from an EMBL/GenBank/DDBJ whole genome shotgun (WGS) entry which is preliminary data.</text>
</comment>
<keyword evidence="1" id="KW-0472">Membrane</keyword>
<dbReference type="Proteomes" id="UP000238937">
    <property type="component" value="Unassembled WGS sequence"/>
</dbReference>
<reference evidence="2 3" key="1">
    <citation type="submission" date="2018-03" db="EMBL/GenBank/DDBJ databases">
        <title>The ancient ancestry and fast evolution of plastids.</title>
        <authorList>
            <person name="Moore K.R."/>
            <person name="Magnabosco C."/>
            <person name="Momper L."/>
            <person name="Gold D.A."/>
            <person name="Bosak T."/>
            <person name="Fournier G.P."/>
        </authorList>
    </citation>
    <scope>NUCLEOTIDE SEQUENCE [LARGE SCALE GENOMIC DNA]</scope>
    <source>
        <strain evidence="2 3">CCALA 037</strain>
    </source>
</reference>
<protein>
    <submittedName>
        <fullName evidence="2">Uncharacterized protein</fullName>
    </submittedName>
</protein>
<evidence type="ECO:0000256" key="1">
    <source>
        <dbReference type="SAM" id="Phobius"/>
    </source>
</evidence>
<keyword evidence="1" id="KW-1133">Transmembrane helix</keyword>
<accession>A0A2T1GG83</accession>
<name>A0A2T1GG83_9CYAN</name>
<dbReference type="EMBL" id="PVWO01000117">
    <property type="protein sequence ID" value="PSB56606.1"/>
    <property type="molecule type" value="Genomic_DNA"/>
</dbReference>
<dbReference type="OrthoDB" id="9817288at2"/>
<evidence type="ECO:0000313" key="3">
    <source>
        <dbReference type="Proteomes" id="UP000238937"/>
    </source>
</evidence>
<feature type="transmembrane region" description="Helical" evidence="1">
    <location>
        <begin position="475"/>
        <end position="494"/>
    </location>
</feature>
<organism evidence="2 3">
    <name type="scientific">Chamaesiphon polymorphus CCALA 037</name>
    <dbReference type="NCBI Taxonomy" id="2107692"/>
    <lineage>
        <taxon>Bacteria</taxon>
        <taxon>Bacillati</taxon>
        <taxon>Cyanobacteriota</taxon>
        <taxon>Cyanophyceae</taxon>
        <taxon>Gomontiellales</taxon>
        <taxon>Chamaesiphonaceae</taxon>
        <taxon>Chamaesiphon</taxon>
    </lineage>
</organism>
<dbReference type="RefSeq" id="WP_106304277.1">
    <property type="nucleotide sequence ID" value="NZ_PVWO01000117.1"/>
</dbReference>
<sequence length="498" mass="55835">MNSASDIDGVSGFEQIDAHCSTPVTSMLPTDAQDIGNIFDLDDRISPSLDSHLEPLADPVVADRPDRVWEHTVTDPDTLLLSDSSAEEISNAALSLSQERPDPGRSPIEQSALKTGEMDLETELDALLIALQLATPHPPNIDLAAEDNSIDGILSSILTTAPVTHTQQLLQELNTTRAQLNAACTQLEILHQRNQVQVDRVDANVRQAQQIKFSTQQLAQHSYERVEKVQQMLGSLEQIRTEIVTNLDKFGSYEEIRSMLAQLETTRYALVVAHERVTIGQQAFYDSLLAIQQQVAATSSDSEDKFSQYHQSIESLSQTIATDRLKIAGMSVELSTKLHNLHALDAQITNIHSRIVETSQALELRLTEVERRFSRLSQSVSQEQQQFYELTVQTIEKAESVRSQFADISKQIEDDRYSISALQSEIESVKHDTQQQIALQLDNFNLRQDELILLCNNLQSLHKDRLAIATKFSRWLWILSFAVGIIFILLVRIMSSLN</sequence>
<dbReference type="AlphaFoldDB" id="A0A2T1GG83"/>